<accession>A0ABU7LZV9</accession>
<protein>
    <submittedName>
        <fullName evidence="2">Cell cycle transcriptional regulator TrcR</fullName>
    </submittedName>
</protein>
<dbReference type="Proteomes" id="UP001310692">
    <property type="component" value="Unassembled WGS sequence"/>
</dbReference>
<dbReference type="Pfam" id="PF06242">
    <property type="entry name" value="TrcR"/>
    <property type="match status" value="1"/>
</dbReference>
<evidence type="ECO:0000313" key="3">
    <source>
        <dbReference type="Proteomes" id="UP001310692"/>
    </source>
</evidence>
<comment type="caution">
    <text evidence="2">The sequence shown here is derived from an EMBL/GenBank/DDBJ whole genome shotgun (WGS) entry which is preliminary data.</text>
</comment>
<feature type="compositionally biased region" description="Basic and acidic residues" evidence="1">
    <location>
        <begin position="177"/>
        <end position="186"/>
    </location>
</feature>
<dbReference type="RefSeq" id="WP_330196088.1">
    <property type="nucleotide sequence ID" value="NZ_JAZDRO010000002.1"/>
</dbReference>
<evidence type="ECO:0000256" key="1">
    <source>
        <dbReference type="SAM" id="MobiDB-lite"/>
    </source>
</evidence>
<dbReference type="EMBL" id="JAZDRO010000002">
    <property type="protein sequence ID" value="MEE2566550.1"/>
    <property type="molecule type" value="Genomic_DNA"/>
</dbReference>
<proteinExistence type="predicted"/>
<reference evidence="2 3" key="1">
    <citation type="submission" date="2024-01" db="EMBL/GenBank/DDBJ databases">
        <title>Hyphobacterium bacterium isolated from marine sediment.</title>
        <authorList>
            <person name="Zhao S."/>
        </authorList>
    </citation>
    <scope>NUCLEOTIDE SEQUENCE [LARGE SCALE GENOMIC DNA]</scope>
    <source>
        <strain evidence="2 3">Y60-23</strain>
    </source>
</reference>
<keyword evidence="3" id="KW-1185">Reference proteome</keyword>
<organism evidence="2 3">
    <name type="scientific">Hyphobacterium marinum</name>
    <dbReference type="NCBI Taxonomy" id="3116574"/>
    <lineage>
        <taxon>Bacteria</taxon>
        <taxon>Pseudomonadati</taxon>
        <taxon>Pseudomonadota</taxon>
        <taxon>Alphaproteobacteria</taxon>
        <taxon>Maricaulales</taxon>
        <taxon>Maricaulaceae</taxon>
        <taxon>Hyphobacterium</taxon>
    </lineage>
</organism>
<dbReference type="InterPro" id="IPR010421">
    <property type="entry name" value="TrcR"/>
</dbReference>
<evidence type="ECO:0000313" key="2">
    <source>
        <dbReference type="EMBL" id="MEE2566550.1"/>
    </source>
</evidence>
<feature type="region of interest" description="Disordered" evidence="1">
    <location>
        <begin position="176"/>
        <end position="228"/>
    </location>
</feature>
<sequence length="228" mass="24928">MTEVLMPKATAVWLVDNTSLTFEQVAEFCGLHPLEVKGIADGDVAQGVRGADPIGNGQLTRSEIEKAEADPKYRMTAIKPKYADLHQPNRKRGPRYTPLSRRQTRPDAIAWLVRNHPELTDGQISKLIGTTKTTIEAVRDRTHWNAPNIKPTDPVSLGLCSQIDLDAAVAKSSARRAKMEKERADAGEDALVPTEETATPDTEAETAKRLDDIDLETLFGGNQSGSTT</sequence>
<gene>
    <name evidence="2" type="ORF">V0U35_07630</name>
</gene>
<name>A0ABU7LZV9_9PROT</name>